<reference evidence="2" key="1">
    <citation type="submission" date="2022-06" db="EMBL/GenBank/DDBJ databases">
        <authorList>
            <person name="Ping M."/>
        </authorList>
    </citation>
    <scope>NUCLEOTIDE SEQUENCE</scope>
    <source>
        <strain evidence="2">JCM11759T</strain>
    </source>
</reference>
<keyword evidence="3" id="KW-1185">Reference proteome</keyword>
<dbReference type="Pfam" id="PF19694">
    <property type="entry name" value="DUF6194"/>
    <property type="match status" value="1"/>
</dbReference>
<dbReference type="RefSeq" id="WP_254416689.1">
    <property type="nucleotide sequence ID" value="NZ_BAAAJB010000051.1"/>
</dbReference>
<evidence type="ECO:0000313" key="2">
    <source>
        <dbReference type="EMBL" id="USY17101.1"/>
    </source>
</evidence>
<proteinExistence type="predicted"/>
<organism evidence="2 3">
    <name type="scientific">Nocardiopsis exhalans</name>
    <dbReference type="NCBI Taxonomy" id="163604"/>
    <lineage>
        <taxon>Bacteria</taxon>
        <taxon>Bacillati</taxon>
        <taxon>Actinomycetota</taxon>
        <taxon>Actinomycetes</taxon>
        <taxon>Streptosporangiales</taxon>
        <taxon>Nocardiopsidaceae</taxon>
        <taxon>Nocardiopsis</taxon>
    </lineage>
</organism>
<name>A0ABY5CZ42_9ACTN</name>
<protein>
    <submittedName>
        <fullName evidence="2">DUF6194 family protein</fullName>
    </submittedName>
</protein>
<sequence>MTEDEIIHFVAGMGQVDVMTASRESGAPEIAWGDSFFLYDPDGRARERGGFTPFATLVTKDYPDFDSDSDLDRPGVFRVNIAVGRALFEEVVGHTPAAHAGHREGFDYTELDRLLPHPVYAAQGWVAVLNPGPRTSERVRELLFLARERTAARHRPPER</sequence>
<gene>
    <name evidence="2" type="ORF">NE857_17205</name>
</gene>
<accession>A0ABY5CZ42</accession>
<dbReference type="InterPro" id="IPR045676">
    <property type="entry name" value="DUF6194"/>
</dbReference>
<evidence type="ECO:0000313" key="3">
    <source>
        <dbReference type="Proteomes" id="UP001055940"/>
    </source>
</evidence>
<dbReference type="EMBL" id="CP099837">
    <property type="protein sequence ID" value="USY17101.1"/>
    <property type="molecule type" value="Genomic_DNA"/>
</dbReference>
<dbReference type="Proteomes" id="UP001055940">
    <property type="component" value="Chromosome"/>
</dbReference>
<evidence type="ECO:0000259" key="1">
    <source>
        <dbReference type="Pfam" id="PF19694"/>
    </source>
</evidence>
<feature type="domain" description="DUF6194" evidence="1">
    <location>
        <begin position="1"/>
        <end position="155"/>
    </location>
</feature>